<dbReference type="AlphaFoldDB" id="A0A1J1IBE7"/>
<evidence type="ECO:0000313" key="2">
    <source>
        <dbReference type="EMBL" id="CRK96302.1"/>
    </source>
</evidence>
<accession>A0A1J1IBE7</accession>
<reference evidence="2 3" key="1">
    <citation type="submission" date="2015-04" db="EMBL/GenBank/DDBJ databases">
        <authorList>
            <person name="Syromyatnikov M.Y."/>
            <person name="Popov V.N."/>
        </authorList>
    </citation>
    <scope>NUCLEOTIDE SEQUENCE [LARGE SCALE GENOMIC DNA]</scope>
</reference>
<organism evidence="2 3">
    <name type="scientific">Clunio marinus</name>
    <dbReference type="NCBI Taxonomy" id="568069"/>
    <lineage>
        <taxon>Eukaryota</taxon>
        <taxon>Metazoa</taxon>
        <taxon>Ecdysozoa</taxon>
        <taxon>Arthropoda</taxon>
        <taxon>Hexapoda</taxon>
        <taxon>Insecta</taxon>
        <taxon>Pterygota</taxon>
        <taxon>Neoptera</taxon>
        <taxon>Endopterygota</taxon>
        <taxon>Diptera</taxon>
        <taxon>Nematocera</taxon>
        <taxon>Chironomoidea</taxon>
        <taxon>Chironomidae</taxon>
        <taxon>Clunio</taxon>
    </lineage>
</organism>
<gene>
    <name evidence="2" type="ORF">CLUMA_CG009721</name>
</gene>
<keyword evidence="3" id="KW-1185">Reference proteome</keyword>
<feature type="compositionally biased region" description="Basic and acidic residues" evidence="1">
    <location>
        <begin position="64"/>
        <end position="91"/>
    </location>
</feature>
<proteinExistence type="predicted"/>
<evidence type="ECO:0000256" key="1">
    <source>
        <dbReference type="SAM" id="MobiDB-lite"/>
    </source>
</evidence>
<evidence type="ECO:0000313" key="3">
    <source>
        <dbReference type="Proteomes" id="UP000183832"/>
    </source>
</evidence>
<feature type="compositionally biased region" description="Basic and acidic residues" evidence="1">
    <location>
        <begin position="98"/>
        <end position="110"/>
    </location>
</feature>
<name>A0A1J1IBE7_9DIPT</name>
<feature type="region of interest" description="Disordered" evidence="1">
    <location>
        <begin position="43"/>
        <end position="110"/>
    </location>
</feature>
<sequence>MIEGSNDRILINNNFKSIIHVSVEASLFETGKCFNYTVKSESETDIDNLNADRESDQEQENEIVEEHESKDEKNFSVKTIEEIDDDSKTDNDDQADVGSREKEFLEKLSN</sequence>
<dbReference type="EMBL" id="CVRI01000043">
    <property type="protein sequence ID" value="CRK96302.1"/>
    <property type="molecule type" value="Genomic_DNA"/>
</dbReference>
<dbReference type="Proteomes" id="UP000183832">
    <property type="component" value="Unassembled WGS sequence"/>
</dbReference>
<protein>
    <submittedName>
        <fullName evidence="2">CLUMA_CG009721, isoform A</fullName>
    </submittedName>
</protein>